<evidence type="ECO:0000256" key="1">
    <source>
        <dbReference type="SAM" id="Phobius"/>
    </source>
</evidence>
<organism evidence="2 3">
    <name type="scientific">Pseudanabaena yagii GIHE-NHR1</name>
    <dbReference type="NCBI Taxonomy" id="2722753"/>
    <lineage>
        <taxon>Bacteria</taxon>
        <taxon>Bacillati</taxon>
        <taxon>Cyanobacteriota</taxon>
        <taxon>Cyanophyceae</taxon>
        <taxon>Pseudanabaenales</taxon>
        <taxon>Pseudanabaenaceae</taxon>
        <taxon>Pseudanabaena</taxon>
        <taxon>Pseudanabaena yagii</taxon>
    </lineage>
</organism>
<gene>
    <name evidence="2" type="ORF">HC246_12215</name>
</gene>
<name>A0ABX1LTD1_9CYAN</name>
<sequence>MAIVLSTQDNIELLLTLVKVAIAVGVIAIAMGLLFWLRLKKLEKRIYLSRKHRNQRFATRNYPKMAKTIMASTASHRYNGNANHMPPHKTQFYHPKTLAKPSKISPRHSGQSGWRWLVAIAIASVTGIAIALLQFSNGLINFDLMPLIWLLIGLALFIGAIWE</sequence>
<keyword evidence="1" id="KW-0812">Transmembrane</keyword>
<keyword evidence="1" id="KW-0472">Membrane</keyword>
<proteinExistence type="predicted"/>
<protein>
    <submittedName>
        <fullName evidence="2">Uncharacterized protein</fullName>
    </submittedName>
</protein>
<comment type="caution">
    <text evidence="2">The sequence shown here is derived from an EMBL/GenBank/DDBJ whole genome shotgun (WGS) entry which is preliminary data.</text>
</comment>
<reference evidence="2 3" key="1">
    <citation type="submission" date="2020-03" db="EMBL/GenBank/DDBJ databases">
        <title>Draft Genome Sequence of 2-Methylisoborneol Producing Pseudanabaena yagii Strain GIHE-NHR1 Isolated from North Han River in South Korea.</title>
        <authorList>
            <person name="Jeong J."/>
        </authorList>
    </citation>
    <scope>NUCLEOTIDE SEQUENCE [LARGE SCALE GENOMIC DNA]</scope>
    <source>
        <strain evidence="2 3">GIHE-NHR1</strain>
    </source>
</reference>
<accession>A0ABX1LTD1</accession>
<evidence type="ECO:0000313" key="3">
    <source>
        <dbReference type="Proteomes" id="UP000738376"/>
    </source>
</evidence>
<keyword evidence="1" id="KW-1133">Transmembrane helix</keyword>
<dbReference type="Proteomes" id="UP000738376">
    <property type="component" value="Unassembled WGS sequence"/>
</dbReference>
<feature type="transmembrane region" description="Helical" evidence="1">
    <location>
        <begin position="113"/>
        <end position="132"/>
    </location>
</feature>
<dbReference type="RefSeq" id="WP_169363620.1">
    <property type="nucleotide sequence ID" value="NZ_JAAVJL010000001.1"/>
</dbReference>
<evidence type="ECO:0000313" key="2">
    <source>
        <dbReference type="EMBL" id="NMF58765.1"/>
    </source>
</evidence>
<feature type="transmembrane region" description="Helical" evidence="1">
    <location>
        <begin position="144"/>
        <end position="162"/>
    </location>
</feature>
<feature type="transmembrane region" description="Helical" evidence="1">
    <location>
        <begin position="13"/>
        <end position="37"/>
    </location>
</feature>
<dbReference type="EMBL" id="JAAVJL010000001">
    <property type="protein sequence ID" value="NMF58765.1"/>
    <property type="molecule type" value="Genomic_DNA"/>
</dbReference>
<keyword evidence="3" id="KW-1185">Reference proteome</keyword>